<name>A0ABR6VQB7_9BACT</name>
<organism evidence="6 7">
    <name type="scientific">Rufibacter sediminis</name>
    <dbReference type="NCBI Taxonomy" id="2762756"/>
    <lineage>
        <taxon>Bacteria</taxon>
        <taxon>Pseudomonadati</taxon>
        <taxon>Bacteroidota</taxon>
        <taxon>Cytophagia</taxon>
        <taxon>Cytophagales</taxon>
        <taxon>Hymenobacteraceae</taxon>
        <taxon>Rufibacter</taxon>
    </lineage>
</organism>
<dbReference type="Gene3D" id="1.10.1740.10">
    <property type="match status" value="1"/>
</dbReference>
<dbReference type="Proteomes" id="UP000659698">
    <property type="component" value="Unassembled WGS sequence"/>
</dbReference>
<evidence type="ECO:0000256" key="3">
    <source>
        <dbReference type="ARBA" id="ARBA00023082"/>
    </source>
</evidence>
<dbReference type="InterPro" id="IPR013249">
    <property type="entry name" value="RNA_pol_sigma70_r4_t2"/>
</dbReference>
<dbReference type="InterPro" id="IPR014284">
    <property type="entry name" value="RNA_pol_sigma-70_dom"/>
</dbReference>
<evidence type="ECO:0000313" key="7">
    <source>
        <dbReference type="Proteomes" id="UP000659698"/>
    </source>
</evidence>
<reference evidence="6 7" key="1">
    <citation type="journal article" date="2019" name="Int. J. Syst. Evol. Microbiol.">
        <title>Rufibacter sediminis sp. nov., isolated from freshwater lake sediment.</title>
        <authorList>
            <person name="Qu J.H."/>
            <person name="Zhang L.J."/>
            <person name="Fu Y.H."/>
            <person name="Li H.F."/>
        </authorList>
    </citation>
    <scope>NUCLEOTIDE SEQUENCE [LARGE SCALE GENOMIC DNA]</scope>
    <source>
        <strain evidence="6 7">H-1</strain>
    </source>
</reference>
<dbReference type="PROSITE" id="PS50042">
    <property type="entry name" value="CNMP_BINDING_3"/>
    <property type="match status" value="1"/>
</dbReference>
<dbReference type="InterPro" id="IPR036388">
    <property type="entry name" value="WH-like_DNA-bd_sf"/>
</dbReference>
<dbReference type="InterPro" id="IPR039425">
    <property type="entry name" value="RNA_pol_sigma-70-like"/>
</dbReference>
<evidence type="ECO:0000256" key="2">
    <source>
        <dbReference type="ARBA" id="ARBA00023015"/>
    </source>
</evidence>
<proteinExistence type="inferred from homology"/>
<dbReference type="PANTHER" id="PTHR43133:SF46">
    <property type="entry name" value="RNA POLYMERASE SIGMA-70 FACTOR ECF SUBFAMILY"/>
    <property type="match status" value="1"/>
</dbReference>
<accession>A0ABR6VQB7</accession>
<evidence type="ECO:0000256" key="4">
    <source>
        <dbReference type="ARBA" id="ARBA00023163"/>
    </source>
</evidence>
<dbReference type="RefSeq" id="WP_186634198.1">
    <property type="nucleotide sequence ID" value="NZ_JACOAF010000014.1"/>
</dbReference>
<dbReference type="SUPFAM" id="SSF88659">
    <property type="entry name" value="Sigma3 and sigma4 domains of RNA polymerase sigma factors"/>
    <property type="match status" value="1"/>
</dbReference>
<gene>
    <name evidence="6" type="ORF">H7U12_05515</name>
</gene>
<dbReference type="InterPro" id="IPR013324">
    <property type="entry name" value="RNA_pol_sigma_r3/r4-like"/>
</dbReference>
<comment type="similarity">
    <text evidence="1">Belongs to the sigma-70 factor family. ECF subfamily.</text>
</comment>
<evidence type="ECO:0000259" key="5">
    <source>
        <dbReference type="PROSITE" id="PS50042"/>
    </source>
</evidence>
<dbReference type="NCBIfam" id="TIGR02937">
    <property type="entry name" value="sigma70-ECF"/>
    <property type="match status" value="1"/>
</dbReference>
<protein>
    <submittedName>
        <fullName evidence="6">Sigma-70 family RNA polymerase sigma factor</fullName>
    </submittedName>
</protein>
<dbReference type="InterPro" id="IPR013325">
    <property type="entry name" value="RNA_pol_sigma_r2"/>
</dbReference>
<sequence>MGKSQLIEEESELWDRFRVGDEEAFSQIFAAFSDILYNYGYRLHPDKELVKDCLQDLFVTIWNRRHMLSPTTSIKFYLFRALRREIAVKVKEAAKNSIYRETEGVAQVENPSDDRLIEAEDEKHFHVLLERAVEQLSERQREAVYLRFYQNMEFAEIATLLEITPRAVYKLMYRAIDILQESFRSSSATTITSSSTFVFQSNNQRLKFRKQELQFGSLLPALFIGGAEFFLS</sequence>
<dbReference type="SUPFAM" id="SSF88946">
    <property type="entry name" value="Sigma2 domain of RNA polymerase sigma factors"/>
    <property type="match status" value="1"/>
</dbReference>
<evidence type="ECO:0000313" key="6">
    <source>
        <dbReference type="EMBL" id="MBC3539130.1"/>
    </source>
</evidence>
<evidence type="ECO:0000256" key="1">
    <source>
        <dbReference type="ARBA" id="ARBA00010641"/>
    </source>
</evidence>
<dbReference type="CDD" id="cd06171">
    <property type="entry name" value="Sigma70_r4"/>
    <property type="match status" value="1"/>
</dbReference>
<dbReference type="PANTHER" id="PTHR43133">
    <property type="entry name" value="RNA POLYMERASE ECF-TYPE SIGMA FACTO"/>
    <property type="match status" value="1"/>
</dbReference>
<keyword evidence="7" id="KW-1185">Reference proteome</keyword>
<dbReference type="Pfam" id="PF08281">
    <property type="entry name" value="Sigma70_r4_2"/>
    <property type="match status" value="1"/>
</dbReference>
<keyword evidence="3" id="KW-0731">Sigma factor</keyword>
<dbReference type="InterPro" id="IPR000595">
    <property type="entry name" value="cNMP-bd_dom"/>
</dbReference>
<feature type="domain" description="Cyclic nucleotide-binding" evidence="5">
    <location>
        <begin position="78"/>
        <end position="167"/>
    </location>
</feature>
<keyword evidence="2" id="KW-0805">Transcription regulation</keyword>
<comment type="caution">
    <text evidence="6">The sequence shown here is derived from an EMBL/GenBank/DDBJ whole genome shotgun (WGS) entry which is preliminary data.</text>
</comment>
<keyword evidence="4" id="KW-0804">Transcription</keyword>
<dbReference type="Gene3D" id="1.10.10.10">
    <property type="entry name" value="Winged helix-like DNA-binding domain superfamily/Winged helix DNA-binding domain"/>
    <property type="match status" value="1"/>
</dbReference>
<dbReference type="EMBL" id="JACOAF010000014">
    <property type="protein sequence ID" value="MBC3539130.1"/>
    <property type="molecule type" value="Genomic_DNA"/>
</dbReference>